<sequence>MRHFFKSFYVILLTFALHISCSSDDGAQVVNLQDLTVSLDENPANGDSVGTVQSDLPTTNFSISSQSPAGALGIDATTGELTIADASIFDFEANPMITASVTADNAANPAIVTIDLNDLFESTTPGNSNTEFVIGSDAYVTPKAYLLVDDASIDMEYDREFTFVFTDGDIVEDASNEIAFETTTTVFTKVTCNLIATKPTLAETPFFIWDPQTNPNGFVSIVMSGNNYSRYGVSNFTNTMSVGSQTFGQPADGTLHNHTALPQGSGTSNLLTINARTFDLNTMTGTIDCSYSYVDNNGVTVSGVFVGSYEILTAF</sequence>
<dbReference type="EMBL" id="JBHFPV010000001">
    <property type="protein sequence ID" value="MFH6602345.1"/>
    <property type="molecule type" value="Genomic_DNA"/>
</dbReference>
<evidence type="ECO:0000313" key="1">
    <source>
        <dbReference type="EMBL" id="MFH6602345.1"/>
    </source>
</evidence>
<name>A0ACC7LGQ1_9FLAO</name>
<evidence type="ECO:0000313" key="2">
    <source>
        <dbReference type="Proteomes" id="UP001595191"/>
    </source>
</evidence>
<keyword evidence="2" id="KW-1185">Reference proteome</keyword>
<protein>
    <submittedName>
        <fullName evidence="1">Cadherin repeat domain-containing protein</fullName>
    </submittedName>
</protein>
<proteinExistence type="predicted"/>
<gene>
    <name evidence="1" type="ORF">ACEZ3G_02570</name>
</gene>
<comment type="caution">
    <text evidence="1">The sequence shown here is derived from an EMBL/GenBank/DDBJ whole genome shotgun (WGS) entry which is preliminary data.</text>
</comment>
<accession>A0ACC7LGQ1</accession>
<organism evidence="1 2">
    <name type="scientific">Meishania litoralis</name>
    <dbReference type="NCBI Taxonomy" id="3434685"/>
    <lineage>
        <taxon>Bacteria</taxon>
        <taxon>Pseudomonadati</taxon>
        <taxon>Bacteroidota</taxon>
        <taxon>Flavobacteriia</taxon>
        <taxon>Flavobacteriales</taxon>
        <taxon>Flavobacteriaceae</taxon>
        <taxon>Meishania</taxon>
    </lineage>
</organism>
<dbReference type="Proteomes" id="UP001595191">
    <property type="component" value="Unassembled WGS sequence"/>
</dbReference>
<reference evidence="1" key="1">
    <citation type="submission" date="2024-09" db="EMBL/GenBank/DDBJ databases">
        <authorList>
            <person name="Liu J."/>
        </authorList>
    </citation>
    <scope>NUCLEOTIDE SEQUENCE</scope>
    <source>
        <strain evidence="1">NBU2967</strain>
    </source>
</reference>